<organism evidence="1 2">
    <name type="scientific">Haliangium ochraceum (strain DSM 14365 / JCM 11303 / SMP-2)</name>
    <dbReference type="NCBI Taxonomy" id="502025"/>
    <lineage>
        <taxon>Bacteria</taxon>
        <taxon>Pseudomonadati</taxon>
        <taxon>Myxococcota</taxon>
        <taxon>Polyangia</taxon>
        <taxon>Haliangiales</taxon>
        <taxon>Kofleriaceae</taxon>
        <taxon>Haliangium</taxon>
    </lineage>
</organism>
<evidence type="ECO:0000313" key="2">
    <source>
        <dbReference type="Proteomes" id="UP000001880"/>
    </source>
</evidence>
<dbReference type="STRING" id="502025.Hoch_0198"/>
<dbReference type="HOGENOM" id="CLU_789337_0_0_7"/>
<proteinExistence type="predicted"/>
<gene>
    <name evidence="1" type="ordered locus">Hoch_0198</name>
</gene>
<dbReference type="AlphaFoldDB" id="D0LHH7"/>
<dbReference type="EMBL" id="CP001804">
    <property type="protein sequence ID" value="ACY12839.1"/>
    <property type="molecule type" value="Genomic_DNA"/>
</dbReference>
<protein>
    <submittedName>
        <fullName evidence="1">Uncharacterized protein</fullName>
    </submittedName>
</protein>
<dbReference type="RefSeq" id="WP_012825466.1">
    <property type="nucleotide sequence ID" value="NC_013440.1"/>
</dbReference>
<keyword evidence="2" id="KW-1185">Reference proteome</keyword>
<sequence length="351" mass="37824">MLAADIAFVDIDGAHWRNWYELLVPPALRGRARWALLFTDGPPPGPTVAGLLWDGGGASGPDGAQARPLELAAAGALYIPDGGDAALAEVARELGVDAVVVVDSGCAAPLYDEIATGMRTRDDIVAQGLWCLQACKRRDGRGVWSHPPMLGLAPPLGYEPLQRSFDLLMPDRSSFVVYVYEDDASDVYASLIARKSGGHFDLITTHLGLEDTLDGRALARHWQRDYGRLLALVRERYAPPSIAVFLQRQTFLRIATGPSDQFARELNAKHVIVDPMPAWMLGLLGGATMAAFAGRGAKVLARMLPSPARQAATGLAASAKTALRDSGTHPFARLGFDPVALWNDLRHLYRG</sequence>
<name>D0LHH7_HALO1</name>
<accession>D0LHH7</accession>
<dbReference type="Proteomes" id="UP000001880">
    <property type="component" value="Chromosome"/>
</dbReference>
<dbReference type="KEGG" id="hoh:Hoch_0198"/>
<reference evidence="1 2" key="1">
    <citation type="journal article" date="2010" name="Stand. Genomic Sci.">
        <title>Complete genome sequence of Haliangium ochraceum type strain (SMP-2).</title>
        <authorList>
            <consortium name="US DOE Joint Genome Institute (JGI-PGF)"/>
            <person name="Ivanova N."/>
            <person name="Daum C."/>
            <person name="Lang E."/>
            <person name="Abt B."/>
            <person name="Kopitz M."/>
            <person name="Saunders E."/>
            <person name="Lapidus A."/>
            <person name="Lucas S."/>
            <person name="Glavina Del Rio T."/>
            <person name="Nolan M."/>
            <person name="Tice H."/>
            <person name="Copeland A."/>
            <person name="Cheng J.F."/>
            <person name="Chen F."/>
            <person name="Bruce D."/>
            <person name="Goodwin L."/>
            <person name="Pitluck S."/>
            <person name="Mavromatis K."/>
            <person name="Pati A."/>
            <person name="Mikhailova N."/>
            <person name="Chen A."/>
            <person name="Palaniappan K."/>
            <person name="Land M."/>
            <person name="Hauser L."/>
            <person name="Chang Y.J."/>
            <person name="Jeffries C.D."/>
            <person name="Detter J.C."/>
            <person name="Brettin T."/>
            <person name="Rohde M."/>
            <person name="Goker M."/>
            <person name="Bristow J."/>
            <person name="Markowitz V."/>
            <person name="Eisen J.A."/>
            <person name="Hugenholtz P."/>
            <person name="Kyrpides N.C."/>
            <person name="Klenk H.P."/>
        </authorList>
    </citation>
    <scope>NUCLEOTIDE SEQUENCE [LARGE SCALE GENOMIC DNA]</scope>
    <source>
        <strain evidence="2">DSM 14365 / CIP 107738 / JCM 11303 / AJ 13395 / SMP-2</strain>
    </source>
</reference>
<evidence type="ECO:0000313" key="1">
    <source>
        <dbReference type="EMBL" id="ACY12839.1"/>
    </source>
</evidence>